<dbReference type="SUPFAM" id="SSF55174">
    <property type="entry name" value="Alpha-L RNA-binding motif"/>
    <property type="match status" value="1"/>
</dbReference>
<dbReference type="Proteomes" id="UP000034181">
    <property type="component" value="Unassembled WGS sequence"/>
</dbReference>
<dbReference type="AlphaFoldDB" id="A0A0G0KI75"/>
<dbReference type="InterPro" id="IPR002305">
    <property type="entry name" value="aa-tRNA-synth_Ic"/>
</dbReference>
<evidence type="ECO:0000256" key="2">
    <source>
        <dbReference type="ARBA" id="ARBA00022598"/>
    </source>
</evidence>
<reference evidence="11 12" key="1">
    <citation type="journal article" date="2015" name="Nature">
        <title>rRNA introns, odd ribosomes, and small enigmatic genomes across a large radiation of phyla.</title>
        <authorList>
            <person name="Brown C.T."/>
            <person name="Hug L.A."/>
            <person name="Thomas B.C."/>
            <person name="Sharon I."/>
            <person name="Castelle C.J."/>
            <person name="Singh A."/>
            <person name="Wilkins M.J."/>
            <person name="Williams K.H."/>
            <person name="Banfield J.F."/>
        </authorList>
    </citation>
    <scope>NUCLEOTIDE SEQUENCE [LARGE SCALE GENOMIC DNA]</scope>
</reference>
<keyword evidence="5 10" id="KW-0648">Protein biosynthesis</keyword>
<proteinExistence type="inferred from homology"/>
<dbReference type="Gene3D" id="3.10.290.10">
    <property type="entry name" value="RNA-binding S4 domain"/>
    <property type="match status" value="1"/>
</dbReference>
<evidence type="ECO:0000256" key="10">
    <source>
        <dbReference type="RuleBase" id="RU363036"/>
    </source>
</evidence>
<evidence type="ECO:0000256" key="3">
    <source>
        <dbReference type="ARBA" id="ARBA00022741"/>
    </source>
</evidence>
<gene>
    <name evidence="11" type="ORF">US96_C0015G0011</name>
</gene>
<dbReference type="CDD" id="cd00165">
    <property type="entry name" value="S4"/>
    <property type="match status" value="1"/>
</dbReference>
<dbReference type="InterPro" id="IPR024088">
    <property type="entry name" value="Tyr-tRNA-ligase_bac-type"/>
</dbReference>
<dbReference type="PANTHER" id="PTHR11766">
    <property type="entry name" value="TYROSYL-TRNA SYNTHETASE"/>
    <property type="match status" value="1"/>
</dbReference>
<evidence type="ECO:0000256" key="9">
    <source>
        <dbReference type="PROSITE-ProRule" id="PRU00182"/>
    </source>
</evidence>
<evidence type="ECO:0000256" key="6">
    <source>
        <dbReference type="ARBA" id="ARBA00023146"/>
    </source>
</evidence>
<evidence type="ECO:0000313" key="11">
    <source>
        <dbReference type="EMBL" id="KKQ75210.1"/>
    </source>
</evidence>
<dbReference type="GO" id="GO:0006437">
    <property type="term" value="P:tyrosyl-tRNA aminoacylation"/>
    <property type="evidence" value="ECO:0007669"/>
    <property type="project" value="UniProtKB-UniRule"/>
</dbReference>
<evidence type="ECO:0000256" key="7">
    <source>
        <dbReference type="ARBA" id="ARBA00048248"/>
    </source>
</evidence>
<protein>
    <recommendedName>
        <fullName evidence="1 8">Tyrosine--tRNA ligase</fullName>
        <ecNumber evidence="1 8">6.1.1.1</ecNumber>
    </recommendedName>
</protein>
<evidence type="ECO:0000313" key="12">
    <source>
        <dbReference type="Proteomes" id="UP000034181"/>
    </source>
</evidence>
<dbReference type="EMBL" id="LBUZ01000015">
    <property type="protein sequence ID" value="KKQ75210.1"/>
    <property type="molecule type" value="Genomic_DNA"/>
</dbReference>
<keyword evidence="4 10" id="KW-0067">ATP-binding</keyword>
<dbReference type="InterPro" id="IPR036986">
    <property type="entry name" value="S4_RNA-bd_sf"/>
</dbReference>
<name>A0A0G0KI75_9BACT</name>
<dbReference type="EC" id="6.1.1.1" evidence="1 8"/>
<comment type="catalytic activity">
    <reaction evidence="7">
        <text>tRNA(Tyr) + L-tyrosine + ATP = L-tyrosyl-tRNA(Tyr) + AMP + diphosphate + H(+)</text>
        <dbReference type="Rhea" id="RHEA:10220"/>
        <dbReference type="Rhea" id="RHEA-COMP:9706"/>
        <dbReference type="Rhea" id="RHEA-COMP:9707"/>
        <dbReference type="ChEBI" id="CHEBI:15378"/>
        <dbReference type="ChEBI" id="CHEBI:30616"/>
        <dbReference type="ChEBI" id="CHEBI:33019"/>
        <dbReference type="ChEBI" id="CHEBI:58315"/>
        <dbReference type="ChEBI" id="CHEBI:78442"/>
        <dbReference type="ChEBI" id="CHEBI:78536"/>
        <dbReference type="ChEBI" id="CHEBI:456215"/>
        <dbReference type="EC" id="6.1.1.1"/>
    </reaction>
</comment>
<dbReference type="InterPro" id="IPR002307">
    <property type="entry name" value="Tyr-tRNA-ligase"/>
</dbReference>
<sequence>MDDLLVRGVENIIPSKEELQKLLTSGKKLNVYLGIDPTTTKIHLGHTVALRKLNEFAEAGHNVTFLIGDFTALVGDTSDKDSERPILTKEEIEKNFKTYKNQAQKVLDFSKVKIKYNSEWLSKLTPEDMIKLFRELSLGDFIGRELISKRMKEGTRVRLDEVIYPVLQGYDSYFMDTDVQIGGTDQTYNMQAGRKLLKTLKNKDSFIIAVKFPLIGTDGRKMSKSWGNAIWLDDEPFEIYRKVMSIDDDQILNYFELATNVPIGEIPKEEEVKSSPLEIKKKLANKIVSELHSGDDAKTAGEKFERVVQRGELPSDITEVEINDDIVIDEDFLVEVGLVNSKSEAKRLFDQNGVTLNGEKIKRGETPKDNEIILGIGKKMIKLKRNV</sequence>
<evidence type="ECO:0000256" key="1">
    <source>
        <dbReference type="ARBA" id="ARBA00013160"/>
    </source>
</evidence>
<dbReference type="PATRIC" id="fig|1618569.3.peg.432"/>
<comment type="similarity">
    <text evidence="10">Belongs to the class-I aminoacyl-tRNA synthetase family.</text>
</comment>
<dbReference type="GO" id="GO:0005829">
    <property type="term" value="C:cytosol"/>
    <property type="evidence" value="ECO:0007669"/>
    <property type="project" value="TreeGrafter"/>
</dbReference>
<dbReference type="Gene3D" id="1.10.240.10">
    <property type="entry name" value="Tyrosyl-Transfer RNA Synthetase"/>
    <property type="match status" value="1"/>
</dbReference>
<accession>A0A0G0KI75</accession>
<evidence type="ECO:0000256" key="4">
    <source>
        <dbReference type="ARBA" id="ARBA00022840"/>
    </source>
</evidence>
<keyword evidence="6 10" id="KW-0030">Aminoacyl-tRNA synthetase</keyword>
<comment type="caution">
    <text evidence="11">The sequence shown here is derived from an EMBL/GenBank/DDBJ whole genome shotgun (WGS) entry which is preliminary data.</text>
</comment>
<dbReference type="GO" id="GO:0004831">
    <property type="term" value="F:tyrosine-tRNA ligase activity"/>
    <property type="evidence" value="ECO:0007669"/>
    <property type="project" value="UniProtKB-UniRule"/>
</dbReference>
<organism evidence="11 12">
    <name type="scientific">Candidatus Woesebacteria bacterium GW2011_GWB1_38_5b</name>
    <dbReference type="NCBI Taxonomy" id="1618569"/>
    <lineage>
        <taxon>Bacteria</taxon>
        <taxon>Candidatus Woeseibacteriota</taxon>
    </lineage>
</organism>
<dbReference type="GO" id="GO:0003723">
    <property type="term" value="F:RNA binding"/>
    <property type="evidence" value="ECO:0007669"/>
    <property type="project" value="UniProtKB-KW"/>
</dbReference>
<dbReference type="PROSITE" id="PS50889">
    <property type="entry name" value="S4"/>
    <property type="match status" value="1"/>
</dbReference>
<dbReference type="PRINTS" id="PR01040">
    <property type="entry name" value="TRNASYNTHTYR"/>
</dbReference>
<dbReference type="InterPro" id="IPR014729">
    <property type="entry name" value="Rossmann-like_a/b/a_fold"/>
</dbReference>
<dbReference type="Pfam" id="PF00579">
    <property type="entry name" value="tRNA-synt_1b"/>
    <property type="match status" value="1"/>
</dbReference>
<evidence type="ECO:0000256" key="5">
    <source>
        <dbReference type="ARBA" id="ARBA00022917"/>
    </source>
</evidence>
<keyword evidence="9" id="KW-0694">RNA-binding</keyword>
<dbReference type="Gene3D" id="3.40.50.620">
    <property type="entry name" value="HUPs"/>
    <property type="match status" value="1"/>
</dbReference>
<dbReference type="GO" id="GO:0005524">
    <property type="term" value="F:ATP binding"/>
    <property type="evidence" value="ECO:0007669"/>
    <property type="project" value="UniProtKB-KW"/>
</dbReference>
<keyword evidence="2 10" id="KW-0436">Ligase</keyword>
<dbReference type="PANTHER" id="PTHR11766:SF1">
    <property type="entry name" value="TYROSINE--TRNA LIGASE"/>
    <property type="match status" value="1"/>
</dbReference>
<dbReference type="SUPFAM" id="SSF52374">
    <property type="entry name" value="Nucleotidylyl transferase"/>
    <property type="match status" value="1"/>
</dbReference>
<evidence type="ECO:0000256" key="8">
    <source>
        <dbReference type="NCBIfam" id="TIGR00234"/>
    </source>
</evidence>
<keyword evidence="3 10" id="KW-0547">Nucleotide-binding</keyword>
<dbReference type="NCBIfam" id="TIGR00234">
    <property type="entry name" value="tyrS"/>
    <property type="match status" value="1"/>
</dbReference>